<feature type="signal peptide" evidence="2">
    <location>
        <begin position="1"/>
        <end position="18"/>
    </location>
</feature>
<dbReference type="EMBL" id="JASAOG010000036">
    <property type="protein sequence ID" value="KAK0060321.1"/>
    <property type="molecule type" value="Genomic_DNA"/>
</dbReference>
<reference evidence="3" key="2">
    <citation type="submission" date="2023-04" db="EMBL/GenBank/DDBJ databases">
        <authorList>
            <person name="Bu L."/>
            <person name="Lu L."/>
            <person name="Laidemitt M.R."/>
            <person name="Zhang S.M."/>
            <person name="Mutuku M."/>
            <person name="Mkoji G."/>
            <person name="Steinauer M."/>
            <person name="Loker E.S."/>
        </authorList>
    </citation>
    <scope>NUCLEOTIDE SEQUENCE</scope>
    <source>
        <strain evidence="3">KasaAsao</strain>
        <tissue evidence="3">Whole Snail</tissue>
    </source>
</reference>
<sequence length="846" mass="89680">MGFLQLFILASLSWPGFSQTCPAMELSFILDLSYNARLASTNFVNFDILEDQLRKIFNDSVLYNSANISVEAFGYNDNPYEIIPYWSSLSNASSYLSILQRIRILNTSTTLNGLGKMTVGPRYNDSIIFLVTSQGSNGSLLTLTAIEYAKILKNRGWNIRVIALKSVNDFNILELQGIDANYVTVSTLPKSYLGLADAVIGIVEQRCLKYVSAAASTTTTTLSSTASLTTTTLSSTEPITTTTPSTSESSLATALPATTTISPPTPPTATTLTSQSTTTTITSTPESTTTTSTTLPVTTTTTSTPFPSLITTISTSSPPIITTISTPSPTTSITTMTPSPTTTTAPPTTTTLTPSSTTTTAPTTTTTSTQSTTTTTTTLTPELTTTTAPTTTTTSLTPESISTTSPTSTSTSAPTTTPTSTFTTTTTTLTTTKPSTTTMSSSTTTQISTIQLTTASPTNATSISTAMLTTTPTTTTTIPSTAPTTTSPPSTTTSISTTTPGTSTSLPTTTTSPTTTAPITTTSTQSSTTLLSTTTAPSSTKILSTSTALVSTTTSPTTNTTSAITTPTSAASITTPLPTTTTTSSASQSPTTTTTLSIPSTTFSTRILTTSWSPPNETQSTTSAPVGTPTSKVCGKMQLLFLLDLSQVAYMSATSRSDRTLDILENQLKLIFIYLSLYPRVQIRVEVIGYSANGSIHILPHWTAPSKASKKLWKLKQFPNTDAWSSSGFTNIHSRPKYVNNILFYVTSQTTNNDTNRDQTLEDVNRVKAMGWNVRVFALKTSSSVIDLNELADLDKSFITISDEPKCYTGLSREVTKILKSVCKEFNSETLPPCKTKGRKSRAHQD</sequence>
<feature type="region of interest" description="Disordered" evidence="1">
    <location>
        <begin position="257"/>
        <end position="445"/>
    </location>
</feature>
<feature type="region of interest" description="Disordered" evidence="1">
    <location>
        <begin position="463"/>
        <end position="532"/>
    </location>
</feature>
<dbReference type="SUPFAM" id="SSF53300">
    <property type="entry name" value="vWA-like"/>
    <property type="match status" value="1"/>
</dbReference>
<keyword evidence="4" id="KW-1185">Reference proteome</keyword>
<dbReference type="InterPro" id="IPR036465">
    <property type="entry name" value="vWFA_dom_sf"/>
</dbReference>
<feature type="compositionally biased region" description="Low complexity" evidence="1">
    <location>
        <begin position="552"/>
        <end position="605"/>
    </location>
</feature>
<organism evidence="3 4">
    <name type="scientific">Biomphalaria pfeifferi</name>
    <name type="common">Bloodfluke planorb</name>
    <name type="synonym">Freshwater snail</name>
    <dbReference type="NCBI Taxonomy" id="112525"/>
    <lineage>
        <taxon>Eukaryota</taxon>
        <taxon>Metazoa</taxon>
        <taxon>Spiralia</taxon>
        <taxon>Lophotrochozoa</taxon>
        <taxon>Mollusca</taxon>
        <taxon>Gastropoda</taxon>
        <taxon>Heterobranchia</taxon>
        <taxon>Euthyneura</taxon>
        <taxon>Panpulmonata</taxon>
        <taxon>Hygrophila</taxon>
        <taxon>Lymnaeoidea</taxon>
        <taxon>Planorbidae</taxon>
        <taxon>Biomphalaria</taxon>
    </lineage>
</organism>
<proteinExistence type="predicted"/>
<name>A0AAD8FEB7_BIOPF</name>
<evidence type="ECO:0000256" key="1">
    <source>
        <dbReference type="SAM" id="MobiDB-lite"/>
    </source>
</evidence>
<accession>A0AAD8FEB7</accession>
<protein>
    <submittedName>
        <fullName evidence="3">Integumentary mucin C.1</fullName>
    </submittedName>
</protein>
<comment type="caution">
    <text evidence="3">The sequence shown here is derived from an EMBL/GenBank/DDBJ whole genome shotgun (WGS) entry which is preliminary data.</text>
</comment>
<evidence type="ECO:0000313" key="3">
    <source>
        <dbReference type="EMBL" id="KAK0060321.1"/>
    </source>
</evidence>
<dbReference type="Proteomes" id="UP001233172">
    <property type="component" value="Unassembled WGS sequence"/>
</dbReference>
<keyword evidence="2" id="KW-0732">Signal</keyword>
<dbReference type="AlphaFoldDB" id="A0AAD8FEB7"/>
<feature type="region of interest" description="Disordered" evidence="1">
    <location>
        <begin position="552"/>
        <end position="628"/>
    </location>
</feature>
<reference evidence="3" key="1">
    <citation type="journal article" date="2023" name="PLoS Negl. Trop. Dis.">
        <title>A genome sequence for Biomphalaria pfeifferi, the major vector snail for the human-infecting parasite Schistosoma mansoni.</title>
        <authorList>
            <person name="Bu L."/>
            <person name="Lu L."/>
            <person name="Laidemitt M.R."/>
            <person name="Zhang S.M."/>
            <person name="Mutuku M."/>
            <person name="Mkoji G."/>
            <person name="Steinauer M."/>
            <person name="Loker E.S."/>
        </authorList>
    </citation>
    <scope>NUCLEOTIDE SEQUENCE</scope>
    <source>
        <strain evidence="3">KasaAsao</strain>
    </source>
</reference>
<gene>
    <name evidence="3" type="ORF">Bpfe_010155</name>
</gene>
<feature type="chain" id="PRO_5041922544" evidence="2">
    <location>
        <begin position="19"/>
        <end position="846"/>
    </location>
</feature>
<evidence type="ECO:0000313" key="4">
    <source>
        <dbReference type="Proteomes" id="UP001233172"/>
    </source>
</evidence>
<evidence type="ECO:0000256" key="2">
    <source>
        <dbReference type="SAM" id="SignalP"/>
    </source>
</evidence>
<feature type="compositionally biased region" description="Polar residues" evidence="1">
    <location>
        <begin position="606"/>
        <end position="628"/>
    </location>
</feature>